<name>A0A6U1B6Y4_9STRA</name>
<dbReference type="AlphaFoldDB" id="A0A6U1B6Y4"/>
<dbReference type="PANTHER" id="PTHR21096:SF0">
    <property type="entry name" value="PROTEIN FAM136A"/>
    <property type="match status" value="1"/>
</dbReference>
<organism evidence="2">
    <name type="scientific">Leptocylindrus danicus</name>
    <dbReference type="NCBI Taxonomy" id="163516"/>
    <lineage>
        <taxon>Eukaryota</taxon>
        <taxon>Sar</taxon>
        <taxon>Stramenopiles</taxon>
        <taxon>Ochrophyta</taxon>
        <taxon>Bacillariophyta</taxon>
        <taxon>Coscinodiscophyceae</taxon>
        <taxon>Chaetocerotophycidae</taxon>
        <taxon>Leptocylindrales</taxon>
        <taxon>Leptocylindraceae</taxon>
        <taxon>Leptocylindrus</taxon>
    </lineage>
</organism>
<dbReference type="Pfam" id="PF05811">
    <property type="entry name" value="DUF842"/>
    <property type="match status" value="1"/>
</dbReference>
<protein>
    <submittedName>
        <fullName evidence="2">Uncharacterized protein</fullName>
    </submittedName>
</protein>
<evidence type="ECO:0000256" key="1">
    <source>
        <dbReference type="ARBA" id="ARBA00009952"/>
    </source>
</evidence>
<dbReference type="PANTHER" id="PTHR21096">
    <property type="entry name" value="PROTEIN FAM136A"/>
    <property type="match status" value="1"/>
</dbReference>
<dbReference type="GO" id="GO:0005737">
    <property type="term" value="C:cytoplasm"/>
    <property type="evidence" value="ECO:0007669"/>
    <property type="project" value="TreeGrafter"/>
</dbReference>
<accession>A0A6U1B6Y4</accession>
<gene>
    <name evidence="2" type="ORF">LDAN0321_LOCUS20446</name>
</gene>
<dbReference type="EMBL" id="HBGY01032677">
    <property type="protein sequence ID" value="CAD9612470.1"/>
    <property type="molecule type" value="Transcribed_RNA"/>
</dbReference>
<dbReference type="InterPro" id="IPR008560">
    <property type="entry name" value="DUF842_euk"/>
</dbReference>
<reference evidence="2" key="1">
    <citation type="submission" date="2021-01" db="EMBL/GenBank/DDBJ databases">
        <authorList>
            <person name="Corre E."/>
            <person name="Pelletier E."/>
            <person name="Niang G."/>
            <person name="Scheremetjew M."/>
            <person name="Finn R."/>
            <person name="Kale V."/>
            <person name="Holt S."/>
            <person name="Cochrane G."/>
            <person name="Meng A."/>
            <person name="Brown T."/>
            <person name="Cohen L."/>
        </authorList>
    </citation>
    <scope>NUCLEOTIDE SEQUENCE</scope>
    <source>
        <strain evidence="2">B650</strain>
    </source>
</reference>
<comment type="similarity">
    <text evidence="1">Belongs to the FAM136 family.</text>
</comment>
<evidence type="ECO:0000313" key="2">
    <source>
        <dbReference type="EMBL" id="CAD9612470.1"/>
    </source>
</evidence>
<proteinExistence type="inferred from homology"/>
<sequence>MASHQTEQKMKALDLKLQGEMKICMDYIEKKHLRKIQRQALTCSLACLDKGGEKASTEELQRGMNQCQVPVQRAQQIVQSEIQRFQQRLQRGMANCQDQANDMVTPDVHNNPDKLRKIEDKMGNCFGQVIKEHIGMIGDVKKRIINQL</sequence>